<sequence>MAGQGGVHNFTWNRIIPRECQPDPYNILRLKVNMKWEIAHEPLNYAVDCLESCGVGPGMVFANAILKRDPNFGVIGLVPCSRSGTGIDLWNRGNFPYEQLLSRAKVSLRDGGIIRGLLWYHGESDSKRQQIPRHYKSKLIKFIRDLRADLNSPILPVVMVVLHYPKEELAKQFKFVNVVRQAQMDIDLPNVIKVDAKGLPVGSDGIHLTTQGQIQLGNMMAQAFLNTKFQSDKFNSHKIYHMM</sequence>
<dbReference type="OrthoDB" id="42638at2759"/>
<keyword evidence="4" id="KW-1185">Reference proteome</keyword>
<reference evidence="4" key="2">
    <citation type="journal article" date="2017" name="J. Anim. Genet.">
        <title>Multiple reference genome sequences of hot pepper reveal the massive evolution of plant disease resistance genes by retroduplication.</title>
        <authorList>
            <person name="Kim S."/>
            <person name="Park J."/>
            <person name="Yeom S.-I."/>
            <person name="Kim Y.-M."/>
            <person name="Seo E."/>
            <person name="Kim K.-T."/>
            <person name="Kim M.-S."/>
            <person name="Lee J.M."/>
            <person name="Cheong K."/>
            <person name="Shin H.-S."/>
            <person name="Kim S.-B."/>
            <person name="Han K."/>
            <person name="Lee J."/>
            <person name="Park M."/>
            <person name="Lee H.-A."/>
            <person name="Lee H.-Y."/>
            <person name="Lee Y."/>
            <person name="Oh S."/>
            <person name="Lee J.H."/>
            <person name="Choi E."/>
            <person name="Choi E."/>
            <person name="Lee S.E."/>
            <person name="Jeon J."/>
            <person name="Kim H."/>
            <person name="Choi G."/>
            <person name="Song H."/>
            <person name="Lee J."/>
            <person name="Lee S.-C."/>
            <person name="Kwon J.-K."/>
            <person name="Lee H.-Y."/>
            <person name="Koo N."/>
            <person name="Hong Y."/>
            <person name="Kim R.W."/>
            <person name="Kang W.-H."/>
            <person name="Huh J.H."/>
            <person name="Kang B.-C."/>
            <person name="Yang T.-J."/>
            <person name="Lee Y.-H."/>
            <person name="Bennetzen J.L."/>
            <person name="Choi D."/>
        </authorList>
    </citation>
    <scope>NUCLEOTIDE SEQUENCE [LARGE SCALE GENOMIC DNA]</scope>
    <source>
        <strain evidence="4">cv. PBC81</strain>
    </source>
</reference>
<name>A0A2G2VBT7_CAPBA</name>
<evidence type="ECO:0000313" key="4">
    <source>
        <dbReference type="Proteomes" id="UP000224567"/>
    </source>
</evidence>
<comment type="caution">
    <text evidence="3">The sequence shown here is derived from an EMBL/GenBank/DDBJ whole genome shotgun (WGS) entry which is preliminary data.</text>
</comment>
<dbReference type="InterPro" id="IPR005181">
    <property type="entry name" value="SASA"/>
</dbReference>
<feature type="domain" description="Sialate O-acetylesterase" evidence="2">
    <location>
        <begin position="1"/>
        <end position="225"/>
    </location>
</feature>
<dbReference type="AlphaFoldDB" id="A0A2G2VBT7"/>
<dbReference type="EMBL" id="MLFT02000035">
    <property type="protein sequence ID" value="PHT30452.1"/>
    <property type="molecule type" value="Genomic_DNA"/>
</dbReference>
<organism evidence="3 4">
    <name type="scientific">Capsicum baccatum</name>
    <name type="common">Peruvian pepper</name>
    <dbReference type="NCBI Taxonomy" id="33114"/>
    <lineage>
        <taxon>Eukaryota</taxon>
        <taxon>Viridiplantae</taxon>
        <taxon>Streptophyta</taxon>
        <taxon>Embryophyta</taxon>
        <taxon>Tracheophyta</taxon>
        <taxon>Spermatophyta</taxon>
        <taxon>Magnoliopsida</taxon>
        <taxon>eudicotyledons</taxon>
        <taxon>Gunneridae</taxon>
        <taxon>Pentapetalae</taxon>
        <taxon>asterids</taxon>
        <taxon>lamiids</taxon>
        <taxon>Solanales</taxon>
        <taxon>Solanaceae</taxon>
        <taxon>Solanoideae</taxon>
        <taxon>Capsiceae</taxon>
        <taxon>Capsicum</taxon>
    </lineage>
</organism>
<reference evidence="3 4" key="1">
    <citation type="journal article" date="2017" name="Genome Biol.">
        <title>New reference genome sequences of hot pepper reveal the massive evolution of plant disease-resistance genes by retroduplication.</title>
        <authorList>
            <person name="Kim S."/>
            <person name="Park J."/>
            <person name="Yeom S.I."/>
            <person name="Kim Y.M."/>
            <person name="Seo E."/>
            <person name="Kim K.T."/>
            <person name="Kim M.S."/>
            <person name="Lee J.M."/>
            <person name="Cheong K."/>
            <person name="Shin H.S."/>
            <person name="Kim S.B."/>
            <person name="Han K."/>
            <person name="Lee J."/>
            <person name="Park M."/>
            <person name="Lee H.A."/>
            <person name="Lee H.Y."/>
            <person name="Lee Y."/>
            <person name="Oh S."/>
            <person name="Lee J.H."/>
            <person name="Choi E."/>
            <person name="Choi E."/>
            <person name="Lee S.E."/>
            <person name="Jeon J."/>
            <person name="Kim H."/>
            <person name="Choi G."/>
            <person name="Song H."/>
            <person name="Lee J."/>
            <person name="Lee S.C."/>
            <person name="Kwon J.K."/>
            <person name="Lee H.Y."/>
            <person name="Koo N."/>
            <person name="Hong Y."/>
            <person name="Kim R.W."/>
            <person name="Kang W.H."/>
            <person name="Huh J.H."/>
            <person name="Kang B.C."/>
            <person name="Yang T.J."/>
            <person name="Lee Y.H."/>
            <person name="Bennetzen J.L."/>
            <person name="Choi D."/>
        </authorList>
    </citation>
    <scope>NUCLEOTIDE SEQUENCE [LARGE SCALE GENOMIC DNA]</scope>
    <source>
        <strain evidence="4">cv. PBC81</strain>
    </source>
</reference>
<gene>
    <name evidence="3" type="ORF">CQW23_29919</name>
</gene>
<dbReference type="InterPro" id="IPR036514">
    <property type="entry name" value="SGNH_hydro_sf"/>
</dbReference>
<protein>
    <recommendedName>
        <fullName evidence="2">Sialate O-acetylesterase domain-containing protein</fullName>
    </recommendedName>
</protein>
<evidence type="ECO:0000256" key="1">
    <source>
        <dbReference type="ARBA" id="ARBA00022801"/>
    </source>
</evidence>
<dbReference type="Pfam" id="PF03629">
    <property type="entry name" value="SASA"/>
    <property type="match status" value="1"/>
</dbReference>
<dbReference type="SUPFAM" id="SSF52266">
    <property type="entry name" value="SGNH hydrolase"/>
    <property type="match status" value="1"/>
</dbReference>
<accession>A0A2G2VBT7</accession>
<dbReference type="InterPro" id="IPR052940">
    <property type="entry name" value="Carb_Esterase_6"/>
</dbReference>
<dbReference type="Gene3D" id="3.40.50.1110">
    <property type="entry name" value="SGNH hydrolase"/>
    <property type="match status" value="1"/>
</dbReference>
<dbReference type="PANTHER" id="PTHR31988:SF14">
    <property type="entry name" value="SIALATE O-ACETYLESTERASE DOMAIN-CONTAINING PROTEIN"/>
    <property type="match status" value="1"/>
</dbReference>
<evidence type="ECO:0000313" key="3">
    <source>
        <dbReference type="EMBL" id="PHT30452.1"/>
    </source>
</evidence>
<dbReference type="GO" id="GO:0016787">
    <property type="term" value="F:hydrolase activity"/>
    <property type="evidence" value="ECO:0007669"/>
    <property type="project" value="UniProtKB-KW"/>
</dbReference>
<proteinExistence type="predicted"/>
<evidence type="ECO:0000259" key="2">
    <source>
        <dbReference type="Pfam" id="PF03629"/>
    </source>
</evidence>
<dbReference type="Proteomes" id="UP000224567">
    <property type="component" value="Unassembled WGS sequence"/>
</dbReference>
<keyword evidence="1" id="KW-0378">Hydrolase</keyword>
<dbReference type="PANTHER" id="PTHR31988">
    <property type="entry name" value="ESTERASE, PUTATIVE (DUF303)-RELATED"/>
    <property type="match status" value="1"/>
</dbReference>